<evidence type="ECO:0000313" key="3">
    <source>
        <dbReference type="EMBL" id="SMO62394.1"/>
    </source>
</evidence>
<evidence type="ECO:0000313" key="4">
    <source>
        <dbReference type="Proteomes" id="UP000319040"/>
    </source>
</evidence>
<evidence type="ECO:0008006" key="5">
    <source>
        <dbReference type="Google" id="ProtNLM"/>
    </source>
</evidence>
<sequence length="652" mass="72478">MLYRNLREEEIVLLKKQNCRSLDGWDKIQVTDNFIASNIKDVVFSGINCLGLFTERINLPSGVSDMAGIYNAHIHNCIVNDQCFIKNIGTSVSNYFVGEGAIIQNVATLIVEGESSFGNGIEVAAINEGGGREVLMYDELSVHTAYMMAFYRYRPKLITSLQQSIRSYVNRVSSSQGRIGEKAVLVNCGNLKNIIVGNSAHLSGVTLLNNGSVNSSAEAPVYIGEGVNAQNFIVSSGSRVSDGVYLRQCFVGQGCEISNSFTADNSLFFSNSQCLQGEACSIFAGPYTVTHHKSTLLIAGYYSFFNAGSGTNQSNHMYKLGPVHQGTIERGGRTGSNAYVLWPAQIGAFTMLLGNHYSNTDTTSLPFSYLIEDNGKSVLIPGQNLFNVGTVRDVKKWPNRDNRKGTHRLDYLVKDALNPYTIDKITEGIRVLEELRQKVKAEARHIMYKNIQMSPSSIQRGIKLYEQALIKYVGDVLVELLERDDFLSKRADFSPDNHVWLDVAGLIVNSASLENWMGAVEGNKIEINQWNSFFKSEAEAYPSLKQAHALQILQSYFSIDIASCGSTEIINFLERWIDSNNKIKSAILLDAKKEFNVKSKTGYGRDGEHIMKDIDFEAIRGTMSANSFVQEIELEYEKDNQKARQLIARLGR</sequence>
<dbReference type="Pfam" id="PF16314">
    <property type="entry name" value="DUF4954"/>
    <property type="match status" value="1"/>
</dbReference>
<dbReference type="SUPFAM" id="SSF51161">
    <property type="entry name" value="Trimeric LpxA-like enzymes"/>
    <property type="match status" value="1"/>
</dbReference>
<evidence type="ECO:0000259" key="1">
    <source>
        <dbReference type="Pfam" id="PF16314"/>
    </source>
</evidence>
<name>A0A521CSE9_SACCC</name>
<dbReference type="Proteomes" id="UP000319040">
    <property type="component" value="Unassembled WGS sequence"/>
</dbReference>
<dbReference type="InterPro" id="IPR011004">
    <property type="entry name" value="Trimer_LpxA-like_sf"/>
</dbReference>
<dbReference type="RefSeq" id="WP_142533119.1">
    <property type="nucleotide sequence ID" value="NZ_FXTB01000003.1"/>
</dbReference>
<evidence type="ECO:0000259" key="2">
    <source>
        <dbReference type="Pfam" id="PF20683"/>
    </source>
</evidence>
<dbReference type="OrthoDB" id="9814955at2"/>
<accession>A0A521CSE9</accession>
<proteinExistence type="predicted"/>
<protein>
    <recommendedName>
        <fullName evidence="5">DUF4954 domain-containing protein</fullName>
    </recommendedName>
</protein>
<dbReference type="InterPro" id="IPR049208">
    <property type="entry name" value="DUF6819"/>
</dbReference>
<dbReference type="Pfam" id="PF20683">
    <property type="entry name" value="DUF6819"/>
    <property type="match status" value="1"/>
</dbReference>
<feature type="domain" description="DUF4954" evidence="1">
    <location>
        <begin position="3"/>
        <end position="436"/>
    </location>
</feature>
<organism evidence="3 4">
    <name type="scientific">Saccharicrinis carchari</name>
    <dbReference type="NCBI Taxonomy" id="1168039"/>
    <lineage>
        <taxon>Bacteria</taxon>
        <taxon>Pseudomonadati</taxon>
        <taxon>Bacteroidota</taxon>
        <taxon>Bacteroidia</taxon>
        <taxon>Marinilabiliales</taxon>
        <taxon>Marinilabiliaceae</taxon>
        <taxon>Saccharicrinis</taxon>
    </lineage>
</organism>
<keyword evidence="4" id="KW-1185">Reference proteome</keyword>
<feature type="domain" description="DUF6819" evidence="2">
    <location>
        <begin position="498"/>
        <end position="650"/>
    </location>
</feature>
<gene>
    <name evidence="3" type="ORF">SAMN06265379_103438</name>
</gene>
<dbReference type="InterPro" id="IPR032533">
    <property type="entry name" value="DUF4954"/>
</dbReference>
<reference evidence="3 4" key="1">
    <citation type="submission" date="2017-05" db="EMBL/GenBank/DDBJ databases">
        <authorList>
            <person name="Varghese N."/>
            <person name="Submissions S."/>
        </authorList>
    </citation>
    <scope>NUCLEOTIDE SEQUENCE [LARGE SCALE GENOMIC DNA]</scope>
    <source>
        <strain evidence="3 4">DSM 27040</strain>
    </source>
</reference>
<dbReference type="Gene3D" id="2.160.10.10">
    <property type="entry name" value="Hexapeptide repeat proteins"/>
    <property type="match status" value="1"/>
</dbReference>
<dbReference type="EMBL" id="FXTB01000003">
    <property type="protein sequence ID" value="SMO62394.1"/>
    <property type="molecule type" value="Genomic_DNA"/>
</dbReference>
<dbReference type="AlphaFoldDB" id="A0A521CSE9"/>